<dbReference type="VEuPathDB" id="TriTrypDB:LPMP_340190"/>
<keyword evidence="6 9" id="KW-1133">Transmembrane helix</keyword>
<keyword evidence="8 9" id="KW-0472">Membrane</keyword>
<comment type="caution">
    <text evidence="9">Lacks conserved residue(s) required for the propagation of feature annotation.</text>
</comment>
<evidence type="ECO:0000256" key="9">
    <source>
        <dbReference type="RuleBase" id="RU910717"/>
    </source>
</evidence>
<dbReference type="VEuPathDB" id="TriTrypDB:LPAL13_340007100"/>
<evidence type="ECO:0000313" key="11">
    <source>
        <dbReference type="Proteomes" id="UP000063063"/>
    </source>
</evidence>
<dbReference type="PANTHER" id="PTHR13229">
    <property type="entry name" value="PROTEIN KISH-A"/>
    <property type="match status" value="1"/>
</dbReference>
<accession>A0A088SIM5</accession>
<evidence type="ECO:0000256" key="4">
    <source>
        <dbReference type="ARBA" id="ARBA00022692"/>
    </source>
</evidence>
<evidence type="ECO:0000256" key="5">
    <source>
        <dbReference type="ARBA" id="ARBA00022729"/>
    </source>
</evidence>
<evidence type="ECO:0000256" key="8">
    <source>
        <dbReference type="ARBA" id="ARBA00023136"/>
    </source>
</evidence>
<keyword evidence="5" id="KW-0732">Signal</keyword>
<reference evidence="10 11" key="1">
    <citation type="journal article" date="2015" name="Sci. Rep.">
        <title>The genome of Leishmania panamensis: insights into genomics of the L. (Viannia) subgenus.</title>
        <authorList>
            <person name="Llanes A."/>
            <person name="Restrepo C.M."/>
            <person name="Vecchio G.D."/>
            <person name="Anguizola F.J."/>
            <person name="Lleonart R."/>
        </authorList>
    </citation>
    <scope>NUCLEOTIDE SEQUENCE [LARGE SCALE GENOMIC DNA]</scope>
    <source>
        <strain evidence="10 11">MHOM/PA/94/PSC-1</strain>
    </source>
</reference>
<evidence type="ECO:0000256" key="2">
    <source>
        <dbReference type="ARBA" id="ARBA00004614"/>
    </source>
</evidence>
<dbReference type="OrthoDB" id="10034655at2759"/>
<organism evidence="10 11">
    <name type="scientific">Leishmania panamensis</name>
    <dbReference type="NCBI Taxonomy" id="5679"/>
    <lineage>
        <taxon>Eukaryota</taxon>
        <taxon>Discoba</taxon>
        <taxon>Euglenozoa</taxon>
        <taxon>Kinetoplastea</taxon>
        <taxon>Metakinetoplastina</taxon>
        <taxon>Trypanosomatida</taxon>
        <taxon>Trypanosomatidae</taxon>
        <taxon>Leishmaniinae</taxon>
        <taxon>Leishmania</taxon>
        <taxon>Leishmania guyanensis species complex</taxon>
    </lineage>
</organism>
<evidence type="ECO:0000256" key="1">
    <source>
        <dbReference type="ARBA" id="ARBA00002154"/>
    </source>
</evidence>
<dbReference type="EMBL" id="CP009403">
    <property type="protein sequence ID" value="AIO01647.1"/>
    <property type="molecule type" value="Genomic_DNA"/>
</dbReference>
<dbReference type="RefSeq" id="XP_010702447.1">
    <property type="nucleotide sequence ID" value="XM_010704145.1"/>
</dbReference>
<feature type="transmembrane region" description="Helical" evidence="9">
    <location>
        <begin position="54"/>
        <end position="71"/>
    </location>
</feature>
<dbReference type="KEGG" id="lpan:LPMP_340190"/>
<feature type="transmembrane region" description="Helical" evidence="9">
    <location>
        <begin position="7"/>
        <end position="24"/>
    </location>
</feature>
<evidence type="ECO:0000256" key="6">
    <source>
        <dbReference type="ARBA" id="ARBA00022989"/>
    </source>
</evidence>
<dbReference type="Pfam" id="PF06842">
    <property type="entry name" value="DUF1242"/>
    <property type="match status" value="1"/>
</dbReference>
<dbReference type="GO" id="GO:0000139">
    <property type="term" value="C:Golgi membrane"/>
    <property type="evidence" value="ECO:0007669"/>
    <property type="project" value="UniProtKB-SubCell"/>
</dbReference>
<comment type="similarity">
    <text evidence="3 9">Belongs to the KISH family.</text>
</comment>
<protein>
    <recommendedName>
        <fullName evidence="9">Protein kish</fullName>
    </recommendedName>
</protein>
<dbReference type="GeneID" id="22578523"/>
<evidence type="ECO:0000256" key="7">
    <source>
        <dbReference type="ARBA" id="ARBA00023034"/>
    </source>
</evidence>
<dbReference type="Proteomes" id="UP000063063">
    <property type="component" value="Chromosome 34"/>
</dbReference>
<comment type="function">
    <text evidence="1 9">Involved in the early part of the secretory pathway.</text>
</comment>
<gene>
    <name evidence="10" type="ORF">LPMP_340190</name>
</gene>
<dbReference type="eggNOG" id="ENOG502S8Z0">
    <property type="taxonomic scope" value="Eukaryota"/>
</dbReference>
<keyword evidence="11" id="KW-1185">Reference proteome</keyword>
<evidence type="ECO:0000256" key="3">
    <source>
        <dbReference type="ARBA" id="ARBA00008961"/>
    </source>
</evidence>
<dbReference type="InterPro" id="IPR009653">
    <property type="entry name" value="Ksh1"/>
</dbReference>
<dbReference type="InterPro" id="IPR051523">
    <property type="entry name" value="KISH_domain"/>
</dbReference>
<keyword evidence="4 9" id="KW-0812">Transmembrane</keyword>
<proteinExistence type="inferred from homology"/>
<sequence length="73" mass="8665">MSALFDFETVLYVLLLIVCTATYLRQFRPTLYHRDSFELYKKLLYKCSVVGDRLSPWVSICCLILAFRIVFVY</sequence>
<evidence type="ECO:0000313" key="10">
    <source>
        <dbReference type="EMBL" id="AIO01647.1"/>
    </source>
</evidence>
<dbReference type="AlphaFoldDB" id="A0A088SIM5"/>
<comment type="subcellular location">
    <subcellularLocation>
        <location evidence="2">Golgi apparatus membrane</location>
        <topology evidence="2">Single-pass type I membrane protein</topology>
    </subcellularLocation>
</comment>
<keyword evidence="7" id="KW-0333">Golgi apparatus</keyword>
<name>A0A088SIM5_LEIPA</name>